<dbReference type="GO" id="GO:0043565">
    <property type="term" value="F:sequence-specific DNA binding"/>
    <property type="evidence" value="ECO:0007669"/>
    <property type="project" value="InterPro"/>
</dbReference>
<feature type="compositionally biased region" description="Basic and acidic residues" evidence="2">
    <location>
        <begin position="436"/>
        <end position="446"/>
    </location>
</feature>
<feature type="compositionally biased region" description="Basic and acidic residues" evidence="2">
    <location>
        <begin position="387"/>
        <end position="412"/>
    </location>
</feature>
<feature type="compositionally biased region" description="Low complexity" evidence="2">
    <location>
        <begin position="336"/>
        <end position="349"/>
    </location>
</feature>
<dbReference type="GO" id="GO:0036377">
    <property type="term" value="P:arbuscular mycorrhizal association"/>
    <property type="evidence" value="ECO:0007669"/>
    <property type="project" value="InterPro"/>
</dbReference>
<organism evidence="3 4">
    <name type="scientific">Rubus argutus</name>
    <name type="common">Southern blackberry</name>
    <dbReference type="NCBI Taxonomy" id="59490"/>
    <lineage>
        <taxon>Eukaryota</taxon>
        <taxon>Viridiplantae</taxon>
        <taxon>Streptophyta</taxon>
        <taxon>Embryophyta</taxon>
        <taxon>Tracheophyta</taxon>
        <taxon>Spermatophyta</taxon>
        <taxon>Magnoliopsida</taxon>
        <taxon>eudicotyledons</taxon>
        <taxon>Gunneridae</taxon>
        <taxon>Pentapetalae</taxon>
        <taxon>rosids</taxon>
        <taxon>fabids</taxon>
        <taxon>Rosales</taxon>
        <taxon>Rosaceae</taxon>
        <taxon>Rosoideae</taxon>
        <taxon>Rosoideae incertae sedis</taxon>
        <taxon>Rubus</taxon>
    </lineage>
</organism>
<gene>
    <name evidence="3" type="ORF">M0R45_025375</name>
</gene>
<keyword evidence="1" id="KW-0175">Coiled coil</keyword>
<feature type="coiled-coil region" evidence="1">
    <location>
        <begin position="455"/>
        <end position="517"/>
    </location>
</feature>
<evidence type="ECO:0008006" key="5">
    <source>
        <dbReference type="Google" id="ProtNLM"/>
    </source>
</evidence>
<keyword evidence="4" id="KW-1185">Reference proteome</keyword>
<dbReference type="EMBL" id="JBEDUW010000005">
    <property type="protein sequence ID" value="KAK9928229.1"/>
    <property type="molecule type" value="Genomic_DNA"/>
</dbReference>
<protein>
    <recommendedName>
        <fullName evidence="5">Protein CYCLOPS</fullName>
    </recommendedName>
</protein>
<dbReference type="PANTHER" id="PTHR36890">
    <property type="entry name" value="PROTEIN CYCLOPS"/>
    <property type="match status" value="1"/>
</dbReference>
<evidence type="ECO:0000313" key="3">
    <source>
        <dbReference type="EMBL" id="KAK9928229.1"/>
    </source>
</evidence>
<dbReference type="InterPro" id="IPR040036">
    <property type="entry name" value="CYCLOPS"/>
</dbReference>
<feature type="region of interest" description="Disordered" evidence="2">
    <location>
        <begin position="324"/>
        <end position="448"/>
    </location>
</feature>
<name>A0AAW1WWT2_RUBAR</name>
<evidence type="ECO:0000256" key="2">
    <source>
        <dbReference type="SAM" id="MobiDB-lite"/>
    </source>
</evidence>
<reference evidence="3 4" key="1">
    <citation type="journal article" date="2023" name="G3 (Bethesda)">
        <title>A chromosome-length genome assembly and annotation of blackberry (Rubus argutus, cv. 'Hillquist').</title>
        <authorList>
            <person name="Bruna T."/>
            <person name="Aryal R."/>
            <person name="Dudchenko O."/>
            <person name="Sargent D.J."/>
            <person name="Mead D."/>
            <person name="Buti M."/>
            <person name="Cavallini A."/>
            <person name="Hytonen T."/>
            <person name="Andres J."/>
            <person name="Pham M."/>
            <person name="Weisz D."/>
            <person name="Mascagni F."/>
            <person name="Usai G."/>
            <person name="Natali L."/>
            <person name="Bassil N."/>
            <person name="Fernandez G.E."/>
            <person name="Lomsadze A."/>
            <person name="Armour M."/>
            <person name="Olukolu B."/>
            <person name="Poorten T."/>
            <person name="Britton C."/>
            <person name="Davik J."/>
            <person name="Ashrafi H."/>
            <person name="Aiden E.L."/>
            <person name="Borodovsky M."/>
            <person name="Worthington M."/>
        </authorList>
    </citation>
    <scope>NUCLEOTIDE SEQUENCE [LARGE SCALE GENOMIC DNA]</scope>
    <source>
        <strain evidence="3">PI 553951</strain>
    </source>
</reference>
<feature type="compositionally biased region" description="Polar residues" evidence="2">
    <location>
        <begin position="361"/>
        <end position="372"/>
    </location>
</feature>
<dbReference type="PANTHER" id="PTHR36890:SF1">
    <property type="entry name" value="PROTEIN CYCLOPS"/>
    <property type="match status" value="1"/>
</dbReference>
<evidence type="ECO:0000256" key="1">
    <source>
        <dbReference type="SAM" id="Coils"/>
    </source>
</evidence>
<evidence type="ECO:0000313" key="4">
    <source>
        <dbReference type="Proteomes" id="UP001457282"/>
    </source>
</evidence>
<proteinExistence type="predicted"/>
<accession>A0AAW1WWT2</accession>
<comment type="caution">
    <text evidence="3">The sequence shown here is derived from an EMBL/GenBank/DDBJ whole genome shotgun (WGS) entry which is preliminary data.</text>
</comment>
<sequence>MEGKGLPDFYRNTSEELILRSYMESSNGTPLPTMEMLGFKNLSQTFRADSEELFKSWLTTGENNSYNTSSITHRTRSRRISTEIASLSAHQHVGVLQKKRSNEVLFPQCNPMPDEISADLNQHSNRLGVERGMQASDLYLAKAWFHSSQPMTRSRSSELRKRYVALQNSQPTIGLDGLQNSSGNYNNVIKEEFAFSNGFNVPSICEVSNQLGTFISPSNSSSSTFDTPQMGDMDKVSSVVRMLKGTLERKKLSNQIEKGVEDASSNRLFPGQEVIVNTGFEQGQGNQLQDMERTFQEVSTIEVKDHGAMQKVEGSLDLEMEGFVNLTNPNPMSRNSQEPSQSESSAAAPVISSGFDACDGPSNSSQTLSICESSLKRAGNRSSENGSRSKDIRERIIGNLKDDQKRGERLERYGSVTSAISGNKEDATKKRRVERSRKMAEAKERNSTPVIPSDMQSILKRCENLEKEVRSLKLNLSFMNRKDSEQTKQIEELQQQNEELMDEKERLLEEIERILAENGRI</sequence>
<dbReference type="AlphaFoldDB" id="A0AAW1WWT2"/>
<feature type="compositionally biased region" description="Polar residues" evidence="2">
    <location>
        <begin position="325"/>
        <end position="335"/>
    </location>
</feature>
<dbReference type="Proteomes" id="UP001457282">
    <property type="component" value="Unassembled WGS sequence"/>
</dbReference>
<dbReference type="GO" id="GO:0005634">
    <property type="term" value="C:nucleus"/>
    <property type="evidence" value="ECO:0007669"/>
    <property type="project" value="InterPro"/>
</dbReference>